<keyword evidence="1" id="KW-0732">Signal</keyword>
<gene>
    <name evidence="2" type="ORF">SK571_42950</name>
</gene>
<dbReference type="EMBL" id="JAXAVV010000037">
    <property type="protein sequence ID" value="MDX8056175.1"/>
    <property type="molecule type" value="Genomic_DNA"/>
</dbReference>
<keyword evidence="3" id="KW-1185">Reference proteome</keyword>
<accession>A0ABU4U752</accession>
<reference evidence="2 3" key="1">
    <citation type="submission" date="2023-11" db="EMBL/GenBank/DDBJ databases">
        <title>Lentzea sokolovensis, sp. nov., Lentzea kristufkii, sp. nov., and Lentzea miocenensis, sp. nov., rare actinobacteria from Sokolov Coal Basin, Miocene lacustrine sediment, Czech Republic.</title>
        <authorList>
            <person name="Lara A."/>
            <person name="Kotroba L."/>
            <person name="Nouioui I."/>
            <person name="Neumann-Schaal M."/>
            <person name="Mast Y."/>
            <person name="Chronakova A."/>
        </authorList>
    </citation>
    <scope>NUCLEOTIDE SEQUENCE [LARGE SCALE GENOMIC DNA]</scope>
    <source>
        <strain evidence="2 3">BCCO 10_0798</strain>
    </source>
</reference>
<feature type="chain" id="PRO_5046551229" description="Beta/Gamma crystallin" evidence="1">
    <location>
        <begin position="31"/>
        <end position="115"/>
    </location>
</feature>
<reference evidence="2 3" key="2">
    <citation type="submission" date="2023-11" db="EMBL/GenBank/DDBJ databases">
        <authorList>
            <person name="Lara A.C."/>
            <person name="Chronakova A."/>
        </authorList>
    </citation>
    <scope>NUCLEOTIDE SEQUENCE [LARGE SCALE GENOMIC DNA]</scope>
    <source>
        <strain evidence="2 3">BCCO 10_0798</strain>
    </source>
</reference>
<comment type="caution">
    <text evidence="2">The sequence shown here is derived from an EMBL/GenBank/DDBJ whole genome shotgun (WGS) entry which is preliminary data.</text>
</comment>
<dbReference type="RefSeq" id="WP_319989855.1">
    <property type="nucleotide sequence ID" value="NZ_JAXAVV010000037.1"/>
</dbReference>
<evidence type="ECO:0000313" key="2">
    <source>
        <dbReference type="EMBL" id="MDX8056175.1"/>
    </source>
</evidence>
<evidence type="ECO:0008006" key="4">
    <source>
        <dbReference type="Google" id="ProtNLM"/>
    </source>
</evidence>
<evidence type="ECO:0000313" key="3">
    <source>
        <dbReference type="Proteomes" id="UP001271792"/>
    </source>
</evidence>
<protein>
    <recommendedName>
        <fullName evidence="4">Beta/Gamma crystallin</fullName>
    </recommendedName>
</protein>
<dbReference type="Proteomes" id="UP001271792">
    <property type="component" value="Unassembled WGS sequence"/>
</dbReference>
<evidence type="ECO:0000256" key="1">
    <source>
        <dbReference type="SAM" id="SignalP"/>
    </source>
</evidence>
<name>A0ABU4U752_9PSEU</name>
<feature type="signal peptide" evidence="1">
    <location>
        <begin position="1"/>
        <end position="30"/>
    </location>
</feature>
<sequence>MNVLPEFASAPMAAAAAVAALLALPGVASAAPPAVQVRVCNGVGTNVSFFLRGINQNGSDSSYPAQGLDAGRCHFASGWWWRQANVSWFTENGSGRTYLPGNLRDGSTVTLTLKN</sequence>
<organism evidence="2 3">
    <name type="scientific">Lentzea kristufekii</name>
    <dbReference type="NCBI Taxonomy" id="3095430"/>
    <lineage>
        <taxon>Bacteria</taxon>
        <taxon>Bacillati</taxon>
        <taxon>Actinomycetota</taxon>
        <taxon>Actinomycetes</taxon>
        <taxon>Pseudonocardiales</taxon>
        <taxon>Pseudonocardiaceae</taxon>
        <taxon>Lentzea</taxon>
    </lineage>
</organism>
<proteinExistence type="predicted"/>